<dbReference type="PANTHER" id="PTHR28219">
    <property type="entry name" value="UPF0642 PROTEIN YBL028C"/>
    <property type="match status" value="1"/>
</dbReference>
<protein>
    <recommendedName>
        <fullName evidence="2">DUF2423 domain-containing protein</fullName>
    </recommendedName>
</protein>
<dbReference type="Proteomes" id="UP001152592">
    <property type="component" value="Unassembled WGS sequence"/>
</dbReference>
<evidence type="ECO:0000259" key="2">
    <source>
        <dbReference type="Pfam" id="PF10338"/>
    </source>
</evidence>
<feature type="compositionally biased region" description="Polar residues" evidence="1">
    <location>
        <begin position="75"/>
        <end position="87"/>
    </location>
</feature>
<organism evidence="3 4">
    <name type="scientific">Penicillium salamii</name>
    <dbReference type="NCBI Taxonomy" id="1612424"/>
    <lineage>
        <taxon>Eukaryota</taxon>
        <taxon>Fungi</taxon>
        <taxon>Dikarya</taxon>
        <taxon>Ascomycota</taxon>
        <taxon>Pezizomycotina</taxon>
        <taxon>Eurotiomycetes</taxon>
        <taxon>Eurotiomycetidae</taxon>
        <taxon>Eurotiales</taxon>
        <taxon>Aspergillaceae</taxon>
        <taxon>Penicillium</taxon>
    </lineage>
</organism>
<dbReference type="OrthoDB" id="4072855at2759"/>
<sequence>MAKSIRASVSKRNRATLRKNFFGPIVDARTERLHAKLQELADKPRPEAPEKSKREQAEVEAGRCIAHHSRIQAYELQTKQPRPNSEVTKPWMSTPRPLRASRRPLVCKSATRSLATPLFSRSANLPAREDPRNKGILEWNQKGVWGVSYGTIELHDVNMTSTRYIFKRMKREV</sequence>
<dbReference type="PANTHER" id="PTHR28219:SF1">
    <property type="entry name" value="UPF0642 PROTEIN YBL028C"/>
    <property type="match status" value="1"/>
</dbReference>
<feature type="region of interest" description="Disordered" evidence="1">
    <location>
        <begin position="72"/>
        <end position="100"/>
    </location>
</feature>
<feature type="region of interest" description="Disordered" evidence="1">
    <location>
        <begin position="40"/>
        <end position="59"/>
    </location>
</feature>
<evidence type="ECO:0000313" key="4">
    <source>
        <dbReference type="Proteomes" id="UP001152592"/>
    </source>
</evidence>
<proteinExistence type="predicted"/>
<dbReference type="GO" id="GO:0030687">
    <property type="term" value="C:preribosome, large subunit precursor"/>
    <property type="evidence" value="ECO:0007669"/>
    <property type="project" value="TreeGrafter"/>
</dbReference>
<evidence type="ECO:0000256" key="1">
    <source>
        <dbReference type="SAM" id="MobiDB-lite"/>
    </source>
</evidence>
<dbReference type="Pfam" id="PF10338">
    <property type="entry name" value="YBL028C_N"/>
    <property type="match status" value="1"/>
</dbReference>
<name>A0A9W4JJ57_9EURO</name>
<dbReference type="AlphaFoldDB" id="A0A9W4JJ57"/>
<accession>A0A9W4JJ57</accession>
<dbReference type="InterPro" id="IPR019434">
    <property type="entry name" value="DUF2423"/>
</dbReference>
<dbReference type="EMBL" id="CAJVPD010000258">
    <property type="protein sequence ID" value="CAG8403193.1"/>
    <property type="molecule type" value="Genomic_DNA"/>
</dbReference>
<comment type="caution">
    <text evidence="3">The sequence shown here is derived from an EMBL/GenBank/DDBJ whole genome shotgun (WGS) entry which is preliminary data.</text>
</comment>
<reference evidence="3" key="1">
    <citation type="submission" date="2021-07" db="EMBL/GenBank/DDBJ databases">
        <authorList>
            <person name="Branca A.L. A."/>
        </authorList>
    </citation>
    <scope>NUCLEOTIDE SEQUENCE</scope>
</reference>
<evidence type="ECO:0000313" key="3">
    <source>
        <dbReference type="EMBL" id="CAG8403193.1"/>
    </source>
</evidence>
<feature type="domain" description="DUF2423" evidence="2">
    <location>
        <begin position="1"/>
        <end position="44"/>
    </location>
</feature>
<gene>
    <name evidence="3" type="ORF">PSALAMII_LOCUS7905</name>
</gene>